<reference evidence="1" key="1">
    <citation type="journal article" date="2023" name="G3 (Bethesda)">
        <title>A reference genome for the long-term kleptoplast-retaining sea slug Elysia crispata morphotype clarki.</title>
        <authorList>
            <person name="Eastman K.E."/>
            <person name="Pendleton A.L."/>
            <person name="Shaikh M.A."/>
            <person name="Suttiyut T."/>
            <person name="Ogas R."/>
            <person name="Tomko P."/>
            <person name="Gavelis G."/>
            <person name="Widhalm J.R."/>
            <person name="Wisecaver J.H."/>
        </authorList>
    </citation>
    <scope>NUCLEOTIDE SEQUENCE</scope>
    <source>
        <strain evidence="1">ECLA1</strain>
    </source>
</reference>
<protein>
    <submittedName>
        <fullName evidence="1">Uncharacterized protein</fullName>
    </submittedName>
</protein>
<accession>A0AAE0Z8Q5</accession>
<evidence type="ECO:0000313" key="2">
    <source>
        <dbReference type="Proteomes" id="UP001283361"/>
    </source>
</evidence>
<dbReference type="EMBL" id="JAWDGP010004369">
    <property type="protein sequence ID" value="KAK3764857.1"/>
    <property type="molecule type" value="Genomic_DNA"/>
</dbReference>
<gene>
    <name evidence="1" type="ORF">RRG08_014811</name>
</gene>
<name>A0AAE0Z8Q5_9GAST</name>
<proteinExistence type="predicted"/>
<keyword evidence="2" id="KW-1185">Reference proteome</keyword>
<organism evidence="1 2">
    <name type="scientific">Elysia crispata</name>
    <name type="common">lettuce slug</name>
    <dbReference type="NCBI Taxonomy" id="231223"/>
    <lineage>
        <taxon>Eukaryota</taxon>
        <taxon>Metazoa</taxon>
        <taxon>Spiralia</taxon>
        <taxon>Lophotrochozoa</taxon>
        <taxon>Mollusca</taxon>
        <taxon>Gastropoda</taxon>
        <taxon>Heterobranchia</taxon>
        <taxon>Euthyneura</taxon>
        <taxon>Panpulmonata</taxon>
        <taxon>Sacoglossa</taxon>
        <taxon>Placobranchoidea</taxon>
        <taxon>Plakobranchidae</taxon>
        <taxon>Elysia</taxon>
    </lineage>
</organism>
<dbReference type="AlphaFoldDB" id="A0AAE0Z8Q5"/>
<sequence>MESRRGGVGESCAVSRTLLTNTRAQLITRKSKQRNISSFVHPCNRGVCYMTGSGLLSQAETPGVKRSMLLECLETVCLSHSTKQGAAGMDETHPYLAARVFREFSIGNVW</sequence>
<evidence type="ECO:0000313" key="1">
    <source>
        <dbReference type="EMBL" id="KAK3764857.1"/>
    </source>
</evidence>
<dbReference type="Proteomes" id="UP001283361">
    <property type="component" value="Unassembled WGS sequence"/>
</dbReference>
<comment type="caution">
    <text evidence="1">The sequence shown here is derived from an EMBL/GenBank/DDBJ whole genome shotgun (WGS) entry which is preliminary data.</text>
</comment>